<dbReference type="Gene3D" id="2.30.30.40">
    <property type="entry name" value="SH3 Domains"/>
    <property type="match status" value="1"/>
</dbReference>
<dbReference type="PROSITE" id="PS50011">
    <property type="entry name" value="PROTEIN_KINASE_DOM"/>
    <property type="match status" value="1"/>
</dbReference>
<keyword evidence="20" id="KW-1185">Reference proteome</keyword>
<dbReference type="InterPro" id="IPR036028">
    <property type="entry name" value="SH3-like_dom_sf"/>
</dbReference>
<keyword evidence="9 19" id="KW-0418">Kinase</keyword>
<evidence type="ECO:0000256" key="3">
    <source>
        <dbReference type="ARBA" id="ARBA00012406"/>
    </source>
</evidence>
<keyword evidence="5" id="KW-0723">Serine/threonine-protein kinase</keyword>
<feature type="compositionally biased region" description="Polar residues" evidence="16">
    <location>
        <begin position="837"/>
        <end position="851"/>
    </location>
</feature>
<keyword evidence="8 14" id="KW-0547">Nucleotide-binding</keyword>
<keyword evidence="6" id="KW-0808">Transferase</keyword>
<dbReference type="SUPFAM" id="SSF50044">
    <property type="entry name" value="SH3-domain"/>
    <property type="match status" value="1"/>
</dbReference>
<feature type="region of interest" description="Disordered" evidence="16">
    <location>
        <begin position="823"/>
        <end position="916"/>
    </location>
</feature>
<feature type="region of interest" description="Disordered" evidence="16">
    <location>
        <begin position="651"/>
        <end position="700"/>
    </location>
</feature>
<feature type="compositionally biased region" description="Polar residues" evidence="16">
    <location>
        <begin position="670"/>
        <end position="700"/>
    </location>
</feature>
<dbReference type="Proteomes" id="UP000225706">
    <property type="component" value="Unassembled WGS sequence"/>
</dbReference>
<evidence type="ECO:0000256" key="14">
    <source>
        <dbReference type="PROSITE-ProRule" id="PRU10141"/>
    </source>
</evidence>
<dbReference type="OrthoDB" id="339325at2759"/>
<feature type="compositionally biased region" description="Basic and acidic residues" evidence="16">
    <location>
        <begin position="889"/>
        <end position="908"/>
    </location>
</feature>
<comment type="caution">
    <text evidence="19">The sequence shown here is derived from an EMBL/GenBank/DDBJ whole genome shotgun (WGS) entry which is preliminary data.</text>
</comment>
<organism evidence="19 20">
    <name type="scientific">Stylophora pistillata</name>
    <name type="common">Smooth cauliflower coral</name>
    <dbReference type="NCBI Taxonomy" id="50429"/>
    <lineage>
        <taxon>Eukaryota</taxon>
        <taxon>Metazoa</taxon>
        <taxon>Cnidaria</taxon>
        <taxon>Anthozoa</taxon>
        <taxon>Hexacorallia</taxon>
        <taxon>Scleractinia</taxon>
        <taxon>Astrocoeniina</taxon>
        <taxon>Pocilloporidae</taxon>
        <taxon>Stylophora</taxon>
    </lineage>
</organism>
<feature type="compositionally biased region" description="Low complexity" evidence="16">
    <location>
        <begin position="744"/>
        <end position="758"/>
    </location>
</feature>
<dbReference type="Gene3D" id="3.30.200.20">
    <property type="entry name" value="Phosphorylase Kinase, domain 1"/>
    <property type="match status" value="1"/>
</dbReference>
<dbReference type="InterPro" id="IPR017441">
    <property type="entry name" value="Protein_kinase_ATP_BS"/>
</dbReference>
<evidence type="ECO:0000256" key="15">
    <source>
        <dbReference type="SAM" id="Coils"/>
    </source>
</evidence>
<name>A0A2B4RPK0_STYPI</name>
<evidence type="ECO:0000256" key="13">
    <source>
        <dbReference type="PROSITE-ProRule" id="PRU00192"/>
    </source>
</evidence>
<proteinExistence type="inferred from homology"/>
<evidence type="ECO:0000256" key="1">
    <source>
        <dbReference type="ARBA" id="ARBA00001946"/>
    </source>
</evidence>
<feature type="compositionally biased region" description="Low complexity" evidence="16">
    <location>
        <begin position="874"/>
        <end position="888"/>
    </location>
</feature>
<evidence type="ECO:0000256" key="4">
    <source>
        <dbReference type="ARBA" id="ARBA00022443"/>
    </source>
</evidence>
<evidence type="ECO:0000256" key="16">
    <source>
        <dbReference type="SAM" id="MobiDB-lite"/>
    </source>
</evidence>
<dbReference type="STRING" id="50429.A0A2B4RPK0"/>
<dbReference type="SUPFAM" id="SSF56112">
    <property type="entry name" value="Protein kinase-like (PK-like)"/>
    <property type="match status" value="1"/>
</dbReference>
<gene>
    <name evidence="19" type="primary">Map3k10</name>
    <name evidence="19" type="ORF">AWC38_SpisGene16057</name>
</gene>
<dbReference type="Gene3D" id="1.10.510.10">
    <property type="entry name" value="Transferase(Phosphotransferase) domain 1"/>
    <property type="match status" value="1"/>
</dbReference>
<dbReference type="AlphaFoldDB" id="A0A2B4RPK0"/>
<sequence length="933" mass="104794">MPMPSALVQSEGMDTFTGRNSPLTKLMTGEFCTTLYDYDAVDEDELTFKVSDRIEILSRDPEVSGDDGWWVGRVEGQQRIGLFPSNYITTDTKRTTLTEPLEIDFNELDLIDVIGVGAFGKVYCARWREEEVAVKVARTETYQDYSEIADAVSKEAKLFSIFRHRNIVGLYGVCLKEPNFCLVLEYARGGALSRVLNTHGRTIPPNVLLDWALQIARGVYYLHNEAPLSIIHRDLKSGNILLLNKIEDGNFENVLKITDFGLAREIMNTTRMSAAGTYAWMAPEVIRTNTFSKASDVWSFGVVLWELLTGQVPYRDVEALAVAYGVAMNSLTLPIPSTCPDVLKDLMKECWNQDPHKRPSFQGILEDLEEISDSSFVQDDPDSFRTLQDGWQTEIDQIFDELRKKEKELSSREDELRQIQMAQEVHAESLKKREEELAQREMMLLGKEINMLIQQQKQLKPSPKKRKGHFFKLRFGSGRKISAPTGFQHRFTITSDIFDSNPALTEGINTTGPPSPAVHQRFRLLSFDDPGEVPVSPPDKNKKIRTWGPSSVHQRDRDKSRRVKARDSFMTERCNSVPNLGSLINQNIGVNGKYVTADNSPVSTLKSSQKTKSKHRCEVAVCCVGIMASAVALGGDLRQCAKDLRPELLRLNSKSDKHKSPNSRRRHEVGNSNRRSWFGSTSSEDTCVNSNPSTPVCSPQNVEYTAPVDMMRGQNKRPLSTPVLLKATFFSDSQPPLTYIEPNSPRGRSSSTCSSVTLCPEQDNKELIDLATERRDRRSKSMDSSELNRINISNDSISSFADDSSTNTVVNCKRYSQELQDIFKIPPPPFSPRGASSPRQDCNSTDSTPNAKFNFPTGEAMGAARPRPRPWQDSLSPSPSSSDQSPTSEQEKLTLLDMHMEGESHDKTQPLLKSETVIRVPTSEELCKEFGQR</sequence>
<comment type="similarity">
    <text evidence="2">Belongs to the protein kinase superfamily. STE Ser/Thr protein kinase family. MAP kinase kinase kinase subfamily.</text>
</comment>
<comment type="catalytic activity">
    <reaction evidence="11">
        <text>L-threonyl-[protein] + ATP = O-phospho-L-threonyl-[protein] + ADP + H(+)</text>
        <dbReference type="Rhea" id="RHEA:46608"/>
        <dbReference type="Rhea" id="RHEA-COMP:11060"/>
        <dbReference type="Rhea" id="RHEA-COMP:11605"/>
        <dbReference type="ChEBI" id="CHEBI:15378"/>
        <dbReference type="ChEBI" id="CHEBI:30013"/>
        <dbReference type="ChEBI" id="CHEBI:30616"/>
        <dbReference type="ChEBI" id="CHEBI:61977"/>
        <dbReference type="ChEBI" id="CHEBI:456216"/>
        <dbReference type="EC" id="2.7.11.25"/>
    </reaction>
</comment>
<feature type="binding site" evidence="14">
    <location>
        <position position="135"/>
    </location>
    <ligand>
        <name>ATP</name>
        <dbReference type="ChEBI" id="CHEBI:30616"/>
    </ligand>
</feature>
<evidence type="ECO:0000256" key="11">
    <source>
        <dbReference type="ARBA" id="ARBA00047559"/>
    </source>
</evidence>
<dbReference type="GO" id="GO:0004706">
    <property type="term" value="F:JUN kinase kinase kinase activity"/>
    <property type="evidence" value="ECO:0007669"/>
    <property type="project" value="TreeGrafter"/>
</dbReference>
<evidence type="ECO:0000256" key="6">
    <source>
        <dbReference type="ARBA" id="ARBA00022679"/>
    </source>
</evidence>
<dbReference type="Pfam" id="PF07714">
    <property type="entry name" value="PK_Tyr_Ser-Thr"/>
    <property type="match status" value="1"/>
</dbReference>
<dbReference type="Pfam" id="PF00018">
    <property type="entry name" value="SH3_1"/>
    <property type="match status" value="1"/>
</dbReference>
<evidence type="ECO:0000259" key="17">
    <source>
        <dbReference type="PROSITE" id="PS50002"/>
    </source>
</evidence>
<comment type="cofactor">
    <cofactor evidence="1">
        <name>Mg(2+)</name>
        <dbReference type="ChEBI" id="CHEBI:18420"/>
    </cofactor>
</comment>
<protein>
    <recommendedName>
        <fullName evidence="3">mitogen-activated protein kinase kinase kinase</fullName>
        <ecNumber evidence="3">2.7.11.25</ecNumber>
    </recommendedName>
</protein>
<evidence type="ECO:0000256" key="12">
    <source>
        <dbReference type="ARBA" id="ARBA00048329"/>
    </source>
</evidence>
<evidence type="ECO:0000313" key="19">
    <source>
        <dbReference type="EMBL" id="PFX19531.1"/>
    </source>
</evidence>
<evidence type="ECO:0000256" key="5">
    <source>
        <dbReference type="ARBA" id="ARBA00022527"/>
    </source>
</evidence>
<dbReference type="PRINTS" id="PR00452">
    <property type="entry name" value="SH3DOMAIN"/>
</dbReference>
<evidence type="ECO:0000256" key="8">
    <source>
        <dbReference type="ARBA" id="ARBA00022741"/>
    </source>
</evidence>
<evidence type="ECO:0000313" key="20">
    <source>
        <dbReference type="Proteomes" id="UP000225706"/>
    </source>
</evidence>
<evidence type="ECO:0000256" key="10">
    <source>
        <dbReference type="ARBA" id="ARBA00022840"/>
    </source>
</evidence>
<feature type="domain" description="Protein kinase" evidence="18">
    <location>
        <begin position="108"/>
        <end position="377"/>
    </location>
</feature>
<evidence type="ECO:0000259" key="18">
    <source>
        <dbReference type="PROSITE" id="PS50011"/>
    </source>
</evidence>
<evidence type="ECO:0000256" key="7">
    <source>
        <dbReference type="ARBA" id="ARBA00022737"/>
    </source>
</evidence>
<dbReference type="PROSITE" id="PS00107">
    <property type="entry name" value="PROTEIN_KINASE_ATP"/>
    <property type="match status" value="1"/>
</dbReference>
<dbReference type="SMART" id="SM00220">
    <property type="entry name" value="S_TKc"/>
    <property type="match status" value="1"/>
</dbReference>
<dbReference type="CDD" id="cd14061">
    <property type="entry name" value="STKc_MLK"/>
    <property type="match status" value="1"/>
</dbReference>
<dbReference type="FunFam" id="1.10.510.10:FF:000076">
    <property type="entry name" value="Mitogen-activated protein kinase kinase kinase"/>
    <property type="match status" value="1"/>
</dbReference>
<keyword evidence="4 13" id="KW-0728">SH3 domain</keyword>
<dbReference type="PANTHER" id="PTHR44329:SF293">
    <property type="entry name" value="MITOGEN-ACTIVATED PROTEIN KINASE KINASE KINASE"/>
    <property type="match status" value="1"/>
</dbReference>
<dbReference type="PROSITE" id="PS00108">
    <property type="entry name" value="PROTEIN_KINASE_ST"/>
    <property type="match status" value="1"/>
</dbReference>
<dbReference type="GO" id="GO:0005524">
    <property type="term" value="F:ATP binding"/>
    <property type="evidence" value="ECO:0007669"/>
    <property type="project" value="UniProtKB-UniRule"/>
</dbReference>
<dbReference type="InterPro" id="IPR008271">
    <property type="entry name" value="Ser/Thr_kinase_AS"/>
</dbReference>
<dbReference type="InterPro" id="IPR051681">
    <property type="entry name" value="Ser/Thr_Kinases-Pseudokinases"/>
</dbReference>
<feature type="coiled-coil region" evidence="15">
    <location>
        <begin position="395"/>
        <end position="422"/>
    </location>
</feature>
<accession>A0A2B4RPK0</accession>
<keyword evidence="10 14" id="KW-0067">ATP-binding</keyword>
<comment type="catalytic activity">
    <reaction evidence="12">
        <text>L-seryl-[protein] + ATP = O-phospho-L-seryl-[protein] + ADP + H(+)</text>
        <dbReference type="Rhea" id="RHEA:17989"/>
        <dbReference type="Rhea" id="RHEA-COMP:9863"/>
        <dbReference type="Rhea" id="RHEA-COMP:11604"/>
        <dbReference type="ChEBI" id="CHEBI:15378"/>
        <dbReference type="ChEBI" id="CHEBI:29999"/>
        <dbReference type="ChEBI" id="CHEBI:30616"/>
        <dbReference type="ChEBI" id="CHEBI:83421"/>
        <dbReference type="ChEBI" id="CHEBI:456216"/>
        <dbReference type="EC" id="2.7.11.25"/>
    </reaction>
</comment>
<dbReference type="EMBL" id="LSMT01000356">
    <property type="protein sequence ID" value="PFX19531.1"/>
    <property type="molecule type" value="Genomic_DNA"/>
</dbReference>
<feature type="region of interest" description="Disordered" evidence="16">
    <location>
        <begin position="736"/>
        <end position="758"/>
    </location>
</feature>
<feature type="domain" description="SH3" evidence="17">
    <location>
        <begin position="27"/>
        <end position="93"/>
    </location>
</feature>
<dbReference type="PRINTS" id="PR00109">
    <property type="entry name" value="TYRKINASE"/>
</dbReference>
<keyword evidence="15" id="KW-0175">Coiled coil</keyword>
<dbReference type="InterPro" id="IPR000719">
    <property type="entry name" value="Prot_kinase_dom"/>
</dbReference>
<dbReference type="InterPro" id="IPR001452">
    <property type="entry name" value="SH3_domain"/>
</dbReference>
<reference evidence="20" key="1">
    <citation type="journal article" date="2017" name="bioRxiv">
        <title>Comparative analysis of the genomes of Stylophora pistillata and Acropora digitifera provides evidence for extensive differences between species of corals.</title>
        <authorList>
            <person name="Voolstra C.R."/>
            <person name="Li Y."/>
            <person name="Liew Y.J."/>
            <person name="Baumgarten S."/>
            <person name="Zoccola D."/>
            <person name="Flot J.-F."/>
            <person name="Tambutte S."/>
            <person name="Allemand D."/>
            <person name="Aranda M."/>
        </authorList>
    </citation>
    <scope>NUCLEOTIDE SEQUENCE [LARGE SCALE GENOMIC DNA]</scope>
</reference>
<keyword evidence="7" id="KW-0677">Repeat</keyword>
<evidence type="ECO:0000256" key="9">
    <source>
        <dbReference type="ARBA" id="ARBA00022777"/>
    </source>
</evidence>
<dbReference type="InterPro" id="IPR011009">
    <property type="entry name" value="Kinase-like_dom_sf"/>
</dbReference>
<feature type="region of interest" description="Disordered" evidence="16">
    <location>
        <begin position="529"/>
        <end position="562"/>
    </location>
</feature>
<dbReference type="PROSITE" id="PS50002">
    <property type="entry name" value="SH3"/>
    <property type="match status" value="1"/>
</dbReference>
<dbReference type="SMART" id="SM00326">
    <property type="entry name" value="SH3"/>
    <property type="match status" value="1"/>
</dbReference>
<dbReference type="PANTHER" id="PTHR44329">
    <property type="entry name" value="SERINE/THREONINE-PROTEIN KINASE TNNI3K-RELATED"/>
    <property type="match status" value="1"/>
</dbReference>
<dbReference type="InterPro" id="IPR001245">
    <property type="entry name" value="Ser-Thr/Tyr_kinase_cat_dom"/>
</dbReference>
<evidence type="ECO:0000256" key="2">
    <source>
        <dbReference type="ARBA" id="ARBA00006529"/>
    </source>
</evidence>
<feature type="compositionally biased region" description="Basic and acidic residues" evidence="16">
    <location>
        <begin position="553"/>
        <end position="562"/>
    </location>
</feature>
<dbReference type="EC" id="2.7.11.25" evidence="3"/>